<organism evidence="1 2">
    <name type="scientific">Plantactinospora alkalitolerans</name>
    <dbReference type="NCBI Taxonomy" id="2789879"/>
    <lineage>
        <taxon>Bacteria</taxon>
        <taxon>Bacillati</taxon>
        <taxon>Actinomycetota</taxon>
        <taxon>Actinomycetes</taxon>
        <taxon>Micromonosporales</taxon>
        <taxon>Micromonosporaceae</taxon>
        <taxon>Plantactinospora</taxon>
    </lineage>
</organism>
<dbReference type="EMBL" id="JADPUN010000051">
    <property type="protein sequence ID" value="MBF9128004.1"/>
    <property type="molecule type" value="Genomic_DNA"/>
</dbReference>
<evidence type="ECO:0000313" key="1">
    <source>
        <dbReference type="EMBL" id="MBF9128004.1"/>
    </source>
</evidence>
<evidence type="ECO:0000313" key="2">
    <source>
        <dbReference type="Proteomes" id="UP000638560"/>
    </source>
</evidence>
<keyword evidence="2" id="KW-1185">Reference proteome</keyword>
<name>A0ABS0GPR9_9ACTN</name>
<sequence>MRTGSKGLLDQRFDQFGMPPAQLVMSGSKLTDLVGRPATDLPPPAGDAGHEARRAPTGTLQMTRVTILLMYIARVERVHLARILRRDGGVRDACREAVLAGGRFWVTENVQPASKLAATYALRERHTLERGIGTVGFAEAVADLRARGDDLVRVGGVETEGPSYHFQLFLDERAIAVVACLGVDRSRRRHSPDTPR</sequence>
<dbReference type="RefSeq" id="WP_196199668.1">
    <property type="nucleotide sequence ID" value="NZ_JADPUN010000051.1"/>
</dbReference>
<accession>A0ABS0GPR9</accession>
<gene>
    <name evidence="1" type="ORF">I0C86_03195</name>
</gene>
<comment type="caution">
    <text evidence="1">The sequence shown here is derived from an EMBL/GenBank/DDBJ whole genome shotgun (WGS) entry which is preliminary data.</text>
</comment>
<protein>
    <submittedName>
        <fullName evidence="1">Uncharacterized protein</fullName>
    </submittedName>
</protein>
<reference evidence="1 2" key="1">
    <citation type="submission" date="2020-11" db="EMBL/GenBank/DDBJ databases">
        <title>A novel isolate from a Black sea contaminated sediment with potential to produce alkanes: Plantactinospora alkalitolerans sp. nov.</title>
        <authorList>
            <person name="Carro L."/>
            <person name="Veyisoglu A."/>
            <person name="Guven K."/>
            <person name="Schumann P."/>
            <person name="Klenk H.-P."/>
            <person name="Sahin N."/>
        </authorList>
    </citation>
    <scope>NUCLEOTIDE SEQUENCE [LARGE SCALE GENOMIC DNA]</scope>
    <source>
        <strain evidence="1 2">S1510</strain>
    </source>
</reference>
<proteinExistence type="predicted"/>
<dbReference type="Proteomes" id="UP000638560">
    <property type="component" value="Unassembled WGS sequence"/>
</dbReference>